<keyword evidence="2" id="KW-0812">Transmembrane</keyword>
<accession>A0A8H7D8F0</accession>
<organism evidence="4 5">
    <name type="scientific">Mycena venus</name>
    <dbReference type="NCBI Taxonomy" id="2733690"/>
    <lineage>
        <taxon>Eukaryota</taxon>
        <taxon>Fungi</taxon>
        <taxon>Dikarya</taxon>
        <taxon>Basidiomycota</taxon>
        <taxon>Agaricomycotina</taxon>
        <taxon>Agaricomycetes</taxon>
        <taxon>Agaricomycetidae</taxon>
        <taxon>Agaricales</taxon>
        <taxon>Marasmiineae</taxon>
        <taxon>Mycenaceae</taxon>
        <taxon>Mycena</taxon>
    </lineage>
</organism>
<gene>
    <name evidence="4" type="ORF">MVEN_00390100</name>
</gene>
<feature type="compositionally biased region" description="Pro residues" evidence="1">
    <location>
        <begin position="215"/>
        <end position="224"/>
    </location>
</feature>
<feature type="compositionally biased region" description="Polar residues" evidence="1">
    <location>
        <begin position="314"/>
        <end position="331"/>
    </location>
</feature>
<dbReference type="AlphaFoldDB" id="A0A8H7D8F0"/>
<evidence type="ECO:0000313" key="5">
    <source>
        <dbReference type="Proteomes" id="UP000620124"/>
    </source>
</evidence>
<feature type="chain" id="PRO_5034508688" evidence="3">
    <location>
        <begin position="20"/>
        <end position="371"/>
    </location>
</feature>
<protein>
    <submittedName>
        <fullName evidence="4">Programmed cell death protein 5</fullName>
    </submittedName>
</protein>
<dbReference type="SUPFAM" id="SSF49503">
    <property type="entry name" value="Cupredoxins"/>
    <property type="match status" value="1"/>
</dbReference>
<feature type="region of interest" description="Disordered" evidence="1">
    <location>
        <begin position="200"/>
        <end position="269"/>
    </location>
</feature>
<keyword evidence="2" id="KW-0472">Membrane</keyword>
<feature type="signal peptide" evidence="3">
    <location>
        <begin position="1"/>
        <end position="19"/>
    </location>
</feature>
<evidence type="ECO:0000256" key="2">
    <source>
        <dbReference type="SAM" id="Phobius"/>
    </source>
</evidence>
<evidence type="ECO:0000256" key="3">
    <source>
        <dbReference type="SAM" id="SignalP"/>
    </source>
</evidence>
<feature type="transmembrane region" description="Helical" evidence="2">
    <location>
        <begin position="167"/>
        <end position="190"/>
    </location>
</feature>
<dbReference type="InterPro" id="IPR052953">
    <property type="entry name" value="Ser-rich/MCO-related"/>
</dbReference>
<name>A0A8H7D8F0_9AGAR</name>
<keyword evidence="2" id="KW-1133">Transmembrane helix</keyword>
<feature type="region of interest" description="Disordered" evidence="1">
    <location>
        <begin position="305"/>
        <end position="331"/>
    </location>
</feature>
<evidence type="ECO:0000313" key="4">
    <source>
        <dbReference type="EMBL" id="KAF7365185.1"/>
    </source>
</evidence>
<dbReference type="EMBL" id="JACAZI010000003">
    <property type="protein sequence ID" value="KAF7365185.1"/>
    <property type="molecule type" value="Genomic_DNA"/>
</dbReference>
<keyword evidence="5" id="KW-1185">Reference proteome</keyword>
<evidence type="ECO:0000256" key="1">
    <source>
        <dbReference type="SAM" id="MobiDB-lite"/>
    </source>
</evidence>
<dbReference type="InterPro" id="IPR008972">
    <property type="entry name" value="Cupredoxin"/>
</dbReference>
<dbReference type="Gene3D" id="2.60.40.420">
    <property type="entry name" value="Cupredoxins - blue copper proteins"/>
    <property type="match status" value="1"/>
</dbReference>
<keyword evidence="3" id="KW-0732">Signal</keyword>
<feature type="compositionally biased region" description="Polar residues" evidence="1">
    <location>
        <begin position="225"/>
        <end position="243"/>
    </location>
</feature>
<sequence length="371" mass="39539">MHLFLIIAAAFVYVLCGSAANILVVVGANDRYEFSPSNVTANVGDVIAFQFQNKNHSVVQSTFSNPCQTTTFNALDSGFFPIDRDASTFPQWQTDPVSHCHQGMVFSVNAKEDGPENFAAFQTKALALGGFTAVPSPLSSITLTAPSATDTSPISVSSGSNDSDNTLVVRAVTGGLLGLCVGAFLLYLYWASERPRKISAEGTSESGIADKGEGPPSPSTPPSQNPVQDEWTSAQLYAQQHSTPPRPRPLPALPPAGTAHPSPPDQATTSEVFLGGVLAEDLSPRGAAAQHMGIIQQEIWQLRKQAERQRRTEQSTPGGSRSPRQPDSTNAQLLDTLRVLSDQIQGLERQIQAIGQAQEGAPPQYSGRRSS</sequence>
<dbReference type="PANTHER" id="PTHR34883:SF15">
    <property type="entry name" value="EXTRACELLULAR SERINE-RICH PROTEIN"/>
    <property type="match status" value="1"/>
</dbReference>
<dbReference type="Proteomes" id="UP000620124">
    <property type="component" value="Unassembled WGS sequence"/>
</dbReference>
<reference evidence="4" key="1">
    <citation type="submission" date="2020-05" db="EMBL/GenBank/DDBJ databases">
        <title>Mycena genomes resolve the evolution of fungal bioluminescence.</title>
        <authorList>
            <person name="Tsai I.J."/>
        </authorList>
    </citation>
    <scope>NUCLEOTIDE SEQUENCE</scope>
    <source>
        <strain evidence="4">CCC161011</strain>
    </source>
</reference>
<feature type="region of interest" description="Disordered" evidence="1">
    <location>
        <begin position="144"/>
        <end position="165"/>
    </location>
</feature>
<proteinExistence type="predicted"/>
<feature type="compositionally biased region" description="Pro residues" evidence="1">
    <location>
        <begin position="244"/>
        <end position="254"/>
    </location>
</feature>
<dbReference type="OrthoDB" id="1921208at2759"/>
<comment type="caution">
    <text evidence="4">The sequence shown here is derived from an EMBL/GenBank/DDBJ whole genome shotgun (WGS) entry which is preliminary data.</text>
</comment>
<dbReference type="PANTHER" id="PTHR34883">
    <property type="entry name" value="SERINE-RICH PROTEIN, PUTATIVE-RELATED-RELATED"/>
    <property type="match status" value="1"/>
</dbReference>